<protein>
    <submittedName>
        <fullName evidence="1">Uncharacterized protein</fullName>
    </submittedName>
</protein>
<proteinExistence type="predicted"/>
<sequence>MIRIKYGLTYVTQDSEQLLSFILCRKSVFVSVY</sequence>
<dbReference type="AlphaFoldDB" id="A0A0K2URA1"/>
<evidence type="ECO:0000313" key="1">
    <source>
        <dbReference type="EMBL" id="CDW40605.1"/>
    </source>
</evidence>
<reference evidence="1" key="1">
    <citation type="submission" date="2014-05" db="EMBL/GenBank/DDBJ databases">
        <authorList>
            <person name="Chronopoulou M."/>
        </authorList>
    </citation>
    <scope>NUCLEOTIDE SEQUENCE</scope>
    <source>
        <tissue evidence="1">Whole organism</tissue>
    </source>
</reference>
<accession>A0A0K2URA1</accession>
<organism evidence="1">
    <name type="scientific">Lepeophtheirus salmonis</name>
    <name type="common">Salmon louse</name>
    <name type="synonym">Caligus salmonis</name>
    <dbReference type="NCBI Taxonomy" id="72036"/>
    <lineage>
        <taxon>Eukaryota</taxon>
        <taxon>Metazoa</taxon>
        <taxon>Ecdysozoa</taxon>
        <taxon>Arthropoda</taxon>
        <taxon>Crustacea</taxon>
        <taxon>Multicrustacea</taxon>
        <taxon>Hexanauplia</taxon>
        <taxon>Copepoda</taxon>
        <taxon>Siphonostomatoida</taxon>
        <taxon>Caligidae</taxon>
        <taxon>Lepeophtheirus</taxon>
    </lineage>
</organism>
<dbReference type="EMBL" id="HACA01023244">
    <property type="protein sequence ID" value="CDW40605.1"/>
    <property type="molecule type" value="Transcribed_RNA"/>
</dbReference>
<name>A0A0K2URA1_LEPSM</name>